<dbReference type="STRING" id="544712.C6HQ33"/>
<feature type="region of interest" description="Disordered" evidence="1">
    <location>
        <begin position="114"/>
        <end position="188"/>
    </location>
</feature>
<feature type="region of interest" description="Disordered" evidence="1">
    <location>
        <begin position="250"/>
        <end position="270"/>
    </location>
</feature>
<dbReference type="InterPro" id="IPR038966">
    <property type="entry name" value="TMA17"/>
</dbReference>
<accession>C6HQ33</accession>
<dbReference type="GO" id="GO:0070682">
    <property type="term" value="P:proteasome regulatory particle assembly"/>
    <property type="evidence" value="ECO:0007669"/>
    <property type="project" value="InterPro"/>
</dbReference>
<name>C6HQ33_AJECH</name>
<dbReference type="PANTHER" id="PTHR40422">
    <property type="entry name" value="TRANSLATION MACHINERY-ASSOCIATED PROTEIN 17"/>
    <property type="match status" value="1"/>
</dbReference>
<evidence type="ECO:0000313" key="3">
    <source>
        <dbReference type="Proteomes" id="UP000002624"/>
    </source>
</evidence>
<reference evidence="3" key="1">
    <citation type="submission" date="2009-05" db="EMBL/GenBank/DDBJ databases">
        <title>The genome sequence of Ajellomyces capsulatus strain H143.</title>
        <authorList>
            <person name="Champion M."/>
            <person name="Cuomo C.A."/>
            <person name="Ma L.-J."/>
            <person name="Henn M.R."/>
            <person name="Sil A."/>
            <person name="Goldman B."/>
            <person name="Young S.K."/>
            <person name="Kodira C.D."/>
            <person name="Zeng Q."/>
            <person name="Koehrsen M."/>
            <person name="Alvarado L."/>
            <person name="Berlin A.M."/>
            <person name="Borenstein D."/>
            <person name="Chen Z."/>
            <person name="Engels R."/>
            <person name="Freedman E."/>
            <person name="Gellesch M."/>
            <person name="Goldberg J."/>
            <person name="Griggs A."/>
            <person name="Gujja S."/>
            <person name="Heiman D.I."/>
            <person name="Hepburn T.A."/>
            <person name="Howarth C."/>
            <person name="Jen D."/>
            <person name="Larson L."/>
            <person name="Lewis B."/>
            <person name="Mehta T."/>
            <person name="Park D."/>
            <person name="Pearson M."/>
            <person name="Roberts A."/>
            <person name="Saif S."/>
            <person name="Shea T.D."/>
            <person name="Shenoy N."/>
            <person name="Sisk P."/>
            <person name="Stolte C."/>
            <person name="Sykes S."/>
            <person name="Walk T."/>
            <person name="White J."/>
            <person name="Yandava C."/>
            <person name="Klein B."/>
            <person name="McEwen J.G."/>
            <person name="Puccia R."/>
            <person name="Goldman G.H."/>
            <person name="Felipe M.S."/>
            <person name="Nino-Vega G."/>
            <person name="San-Blas G."/>
            <person name="Taylor J.W."/>
            <person name="Mendoza L."/>
            <person name="Galagan J.E."/>
            <person name="Nusbaum C."/>
            <person name="Birren B.W."/>
        </authorList>
    </citation>
    <scope>NUCLEOTIDE SEQUENCE [LARGE SCALE GENOMIC DNA]</scope>
    <source>
        <strain evidence="3">H143</strain>
    </source>
</reference>
<dbReference type="VEuPathDB" id="FungiDB:HCDG_08314"/>
<evidence type="ECO:0000313" key="2">
    <source>
        <dbReference type="EMBL" id="EER37644.1"/>
    </source>
</evidence>
<dbReference type="PANTHER" id="PTHR40422:SF1">
    <property type="entry name" value="TRANSLATION MACHINERY-ASSOCIATED PROTEIN 17"/>
    <property type="match status" value="1"/>
</dbReference>
<organism evidence="2 3">
    <name type="scientific">Ajellomyces capsulatus (strain H143)</name>
    <name type="common">Darling's disease fungus</name>
    <name type="synonym">Histoplasma capsulatum</name>
    <dbReference type="NCBI Taxonomy" id="544712"/>
    <lineage>
        <taxon>Eukaryota</taxon>
        <taxon>Fungi</taxon>
        <taxon>Dikarya</taxon>
        <taxon>Ascomycota</taxon>
        <taxon>Pezizomycotina</taxon>
        <taxon>Eurotiomycetes</taxon>
        <taxon>Eurotiomycetidae</taxon>
        <taxon>Onygenales</taxon>
        <taxon>Ajellomycetaceae</taxon>
        <taxon>Histoplasma</taxon>
    </lineage>
</organism>
<evidence type="ECO:0000256" key="1">
    <source>
        <dbReference type="SAM" id="MobiDB-lite"/>
    </source>
</evidence>
<dbReference type="HOGENOM" id="CLU_072829_1_0_1"/>
<dbReference type="OrthoDB" id="548474at2759"/>
<dbReference type="Proteomes" id="UP000002624">
    <property type="component" value="Unassembled WGS sequence"/>
</dbReference>
<proteinExistence type="predicted"/>
<dbReference type="AlphaFoldDB" id="C6HQ33"/>
<protein>
    <submittedName>
        <fullName evidence="2">Uncharacterized protein</fullName>
    </submittedName>
</protein>
<feature type="compositionally biased region" description="Polar residues" evidence="1">
    <location>
        <begin position="152"/>
        <end position="165"/>
    </location>
</feature>
<dbReference type="EMBL" id="GG692434">
    <property type="protein sequence ID" value="EER37644.1"/>
    <property type="molecule type" value="Genomic_DNA"/>
</dbReference>
<sequence length="270" mass="28778">MSSSSTPITPQAFAEALKSLPLSSVYAKVSELRNSIAHLQRSNDELARYIAESSPDNHDQDCEDAIRENEVVIVRMQERIDLLKVEVEERGQRWSEEMDMDMVMGVDDEDVRTRTGRDDAGFGVGDTGTGFTGTGVRMNPHTSDVNGDAGTMTGTPAQAPGSENSAPPAASVGRTADRGQVQGGEGASGVLGLTRTLKHGSSPNPVQEGSTRGARLELGLKRLGLGSGCLSNLAKELLYLSMCPEASPGSRVYPRQQMTGPHILVSHEGR</sequence>
<dbReference type="GO" id="GO:0030674">
    <property type="term" value="F:protein-macromolecule adaptor activity"/>
    <property type="evidence" value="ECO:0007669"/>
    <property type="project" value="TreeGrafter"/>
</dbReference>
<feature type="compositionally biased region" description="Gly residues" evidence="1">
    <location>
        <begin position="122"/>
        <end position="133"/>
    </location>
</feature>
<gene>
    <name evidence="2" type="ORF">HCDG_08314</name>
</gene>